<feature type="binding site" evidence="6">
    <location>
        <begin position="47"/>
        <end position="48"/>
    </location>
    <ligand>
        <name>NAD(+)</name>
        <dbReference type="ChEBI" id="CHEBI:57540"/>
    </ligand>
</feature>
<evidence type="ECO:0000256" key="1">
    <source>
        <dbReference type="ARBA" id="ARBA00022679"/>
    </source>
</evidence>
<comment type="caution">
    <text evidence="6">Lacks conserved residue(s) required for the propagation of feature annotation.</text>
</comment>
<dbReference type="EMBL" id="MEUI01000017">
    <property type="protein sequence ID" value="OGC34421.1"/>
    <property type="molecule type" value="Genomic_DNA"/>
</dbReference>
<name>A0A1F4TNX9_UNCSA</name>
<keyword evidence="6" id="KW-0963">Cytoplasm</keyword>
<dbReference type="GO" id="GO:0006741">
    <property type="term" value="P:NADP+ biosynthetic process"/>
    <property type="evidence" value="ECO:0007669"/>
    <property type="project" value="UniProtKB-UniRule"/>
</dbReference>
<evidence type="ECO:0000256" key="4">
    <source>
        <dbReference type="ARBA" id="ARBA00023027"/>
    </source>
</evidence>
<sequence>MITVGVIYKNENELIANTAKQVIKDLKGQGFKVSLSGAKFVLSLGGDGTILRAAGLVAKQGIPILGVHMGGLGFLSEIFLAELNEALIKIKKGQYTIDERTMIEAQVRGKTITALNDLVIGKSGISRVIKIELEGVAKYTADGLIFSTASGSTAYNLSAGGPLLTPQSASYVVSAICPHSSSTRPIVLDMPVTLVLKRGGEVVLTSDGQHMFPIKEGQTIKVQRSKLKTRFIRLQKYDFFGRVKSSFGF</sequence>
<feature type="binding site" evidence="6">
    <location>
        <begin position="116"/>
        <end position="117"/>
    </location>
    <ligand>
        <name>NAD(+)</name>
        <dbReference type="ChEBI" id="CHEBI:57540"/>
    </ligand>
</feature>
<dbReference type="GO" id="GO:0005737">
    <property type="term" value="C:cytoplasm"/>
    <property type="evidence" value="ECO:0007669"/>
    <property type="project" value="UniProtKB-SubCell"/>
</dbReference>
<dbReference type="SUPFAM" id="SSF111331">
    <property type="entry name" value="NAD kinase/diacylglycerol kinase-like"/>
    <property type="match status" value="1"/>
</dbReference>
<evidence type="ECO:0000313" key="8">
    <source>
        <dbReference type="Proteomes" id="UP000177309"/>
    </source>
</evidence>
<comment type="caution">
    <text evidence="7">The sequence shown here is derived from an EMBL/GenBank/DDBJ whole genome shotgun (WGS) entry which is preliminary data.</text>
</comment>
<dbReference type="Gene3D" id="2.60.200.30">
    <property type="entry name" value="Probable inorganic polyphosphate/atp-NAD kinase, domain 2"/>
    <property type="match status" value="1"/>
</dbReference>
<dbReference type="InterPro" id="IPR016064">
    <property type="entry name" value="NAD/diacylglycerol_kinase_sf"/>
</dbReference>
<dbReference type="InterPro" id="IPR017438">
    <property type="entry name" value="ATP-NAD_kinase_N"/>
</dbReference>
<dbReference type="Pfam" id="PF01513">
    <property type="entry name" value="NAD_kinase"/>
    <property type="match status" value="1"/>
</dbReference>
<evidence type="ECO:0000313" key="7">
    <source>
        <dbReference type="EMBL" id="OGC34421.1"/>
    </source>
</evidence>
<dbReference type="Proteomes" id="UP000177309">
    <property type="component" value="Unassembled WGS sequence"/>
</dbReference>
<evidence type="ECO:0000256" key="3">
    <source>
        <dbReference type="ARBA" id="ARBA00022857"/>
    </source>
</evidence>
<dbReference type="Gene3D" id="3.40.50.10330">
    <property type="entry name" value="Probable inorganic polyphosphate/atp-NAD kinase, domain 1"/>
    <property type="match status" value="1"/>
</dbReference>
<comment type="function">
    <text evidence="6">Involved in the regulation of the intracellular balance of NAD and NADP, and is a key enzyme in the biosynthesis of NADP. Catalyzes specifically the phosphorylation on 2'-hydroxyl of the adenosine moiety of NAD to yield NADP.</text>
</comment>
<organism evidence="7 8">
    <name type="scientific">candidate division WOR-1 bacterium RIFOXYC2_FULL_41_25</name>
    <dbReference type="NCBI Taxonomy" id="1802586"/>
    <lineage>
        <taxon>Bacteria</taxon>
        <taxon>Bacillati</taxon>
        <taxon>Saganbacteria</taxon>
    </lineage>
</organism>
<reference evidence="7 8" key="1">
    <citation type="journal article" date="2016" name="Nat. Commun.">
        <title>Thousands of microbial genomes shed light on interconnected biogeochemical processes in an aquifer system.</title>
        <authorList>
            <person name="Anantharaman K."/>
            <person name="Brown C.T."/>
            <person name="Hug L.A."/>
            <person name="Sharon I."/>
            <person name="Castelle C.J."/>
            <person name="Probst A.J."/>
            <person name="Thomas B.C."/>
            <person name="Singh A."/>
            <person name="Wilkins M.J."/>
            <person name="Karaoz U."/>
            <person name="Brodie E.L."/>
            <person name="Williams K.H."/>
            <person name="Hubbard S.S."/>
            <person name="Banfield J.F."/>
        </authorList>
    </citation>
    <scope>NUCLEOTIDE SEQUENCE [LARGE SCALE GENOMIC DNA]</scope>
</reference>
<evidence type="ECO:0000256" key="2">
    <source>
        <dbReference type="ARBA" id="ARBA00022777"/>
    </source>
</evidence>
<dbReference type="PANTHER" id="PTHR20275">
    <property type="entry name" value="NAD KINASE"/>
    <property type="match status" value="1"/>
</dbReference>
<dbReference type="GO" id="GO:0046872">
    <property type="term" value="F:metal ion binding"/>
    <property type="evidence" value="ECO:0007669"/>
    <property type="project" value="UniProtKB-UniRule"/>
</dbReference>
<dbReference type="InterPro" id="IPR002504">
    <property type="entry name" value="NADK"/>
</dbReference>
<feature type="active site" description="Proton acceptor" evidence="6">
    <location>
        <position position="47"/>
    </location>
</feature>
<dbReference type="AlphaFoldDB" id="A0A1F4TNX9"/>
<dbReference type="GO" id="GO:0005524">
    <property type="term" value="F:ATP binding"/>
    <property type="evidence" value="ECO:0007669"/>
    <property type="project" value="UniProtKB-KW"/>
</dbReference>
<feature type="binding site" evidence="6">
    <location>
        <position position="142"/>
    </location>
    <ligand>
        <name>NAD(+)</name>
        <dbReference type="ChEBI" id="CHEBI:57540"/>
    </ligand>
</feature>
<dbReference type="GO" id="GO:0051287">
    <property type="term" value="F:NAD binding"/>
    <property type="evidence" value="ECO:0007669"/>
    <property type="project" value="UniProtKB-ARBA"/>
</dbReference>
<dbReference type="InterPro" id="IPR017437">
    <property type="entry name" value="ATP-NAD_kinase_PpnK-typ_C"/>
</dbReference>
<proteinExistence type="inferred from homology"/>
<evidence type="ECO:0000256" key="6">
    <source>
        <dbReference type="HAMAP-Rule" id="MF_00361"/>
    </source>
</evidence>
<dbReference type="Pfam" id="PF20143">
    <property type="entry name" value="NAD_kinase_C"/>
    <property type="match status" value="1"/>
</dbReference>
<comment type="cofactor">
    <cofactor evidence="6">
        <name>a divalent metal cation</name>
        <dbReference type="ChEBI" id="CHEBI:60240"/>
    </cofactor>
</comment>
<evidence type="ECO:0000256" key="5">
    <source>
        <dbReference type="ARBA" id="ARBA00047925"/>
    </source>
</evidence>
<comment type="subcellular location">
    <subcellularLocation>
        <location evidence="6">Cytoplasm</location>
    </subcellularLocation>
</comment>
<dbReference type="GO" id="GO:0003951">
    <property type="term" value="F:NAD+ kinase activity"/>
    <property type="evidence" value="ECO:0007669"/>
    <property type="project" value="UniProtKB-UniRule"/>
</dbReference>
<feature type="binding site" evidence="6">
    <location>
        <position position="52"/>
    </location>
    <ligand>
        <name>NAD(+)</name>
        <dbReference type="ChEBI" id="CHEBI:57540"/>
    </ligand>
</feature>
<dbReference type="GO" id="GO:0019674">
    <property type="term" value="P:NAD+ metabolic process"/>
    <property type="evidence" value="ECO:0007669"/>
    <property type="project" value="InterPro"/>
</dbReference>
<gene>
    <name evidence="6" type="primary">nadK</name>
    <name evidence="7" type="ORF">A2462_01240</name>
</gene>
<feature type="binding site" evidence="6">
    <location>
        <position position="209"/>
    </location>
    <ligand>
        <name>NAD(+)</name>
        <dbReference type="ChEBI" id="CHEBI:57540"/>
    </ligand>
</feature>
<comment type="catalytic activity">
    <reaction evidence="5 6">
        <text>NAD(+) + ATP = ADP + NADP(+) + H(+)</text>
        <dbReference type="Rhea" id="RHEA:18629"/>
        <dbReference type="ChEBI" id="CHEBI:15378"/>
        <dbReference type="ChEBI" id="CHEBI:30616"/>
        <dbReference type="ChEBI" id="CHEBI:57540"/>
        <dbReference type="ChEBI" id="CHEBI:58349"/>
        <dbReference type="ChEBI" id="CHEBI:456216"/>
        <dbReference type="EC" id="2.7.1.23"/>
    </reaction>
</comment>
<protein>
    <recommendedName>
        <fullName evidence="6">NAD kinase</fullName>
        <ecNumber evidence="6">2.7.1.23</ecNumber>
    </recommendedName>
    <alternativeName>
        <fullName evidence="6">ATP-dependent NAD kinase</fullName>
    </alternativeName>
</protein>
<comment type="similarity">
    <text evidence="6">Belongs to the NAD kinase family.</text>
</comment>
<feature type="binding site" evidence="6">
    <location>
        <begin position="153"/>
        <end position="158"/>
    </location>
    <ligand>
        <name>NAD(+)</name>
        <dbReference type="ChEBI" id="CHEBI:57540"/>
    </ligand>
</feature>
<keyword evidence="1 6" id="KW-0808">Transferase</keyword>
<keyword evidence="4 6" id="KW-0520">NAD</keyword>
<keyword evidence="6" id="KW-0067">ATP-binding</keyword>
<accession>A0A1F4TNX9</accession>
<dbReference type="PANTHER" id="PTHR20275:SF0">
    <property type="entry name" value="NAD KINASE"/>
    <property type="match status" value="1"/>
</dbReference>
<keyword evidence="6" id="KW-0547">Nucleotide-binding</keyword>
<dbReference type="EC" id="2.7.1.23" evidence="6"/>
<keyword evidence="2 6" id="KW-0418">Kinase</keyword>
<keyword evidence="3 6" id="KW-0521">NADP</keyword>
<dbReference type="HAMAP" id="MF_00361">
    <property type="entry name" value="NAD_kinase"/>
    <property type="match status" value="1"/>
</dbReference>